<dbReference type="Gene3D" id="3.30.420.10">
    <property type="entry name" value="Ribonuclease H-like superfamily/Ribonuclease H"/>
    <property type="match status" value="1"/>
</dbReference>
<protein>
    <submittedName>
        <fullName evidence="3">Retrovirus-related Pol polyprotein from transposon TNT 1-94</fullName>
    </submittedName>
</protein>
<dbReference type="InterPro" id="IPR012337">
    <property type="entry name" value="RNaseH-like_sf"/>
</dbReference>
<dbReference type="PANTHER" id="PTHR11439:SF455">
    <property type="entry name" value="RLK (RECEPTOR-LIKE PROTEIN KINASE) 8, PUTATIVE-RELATED"/>
    <property type="match status" value="1"/>
</dbReference>
<dbReference type="SUPFAM" id="SSF56672">
    <property type="entry name" value="DNA/RNA polymerases"/>
    <property type="match status" value="1"/>
</dbReference>
<dbReference type="CDD" id="cd09272">
    <property type="entry name" value="RNase_HI_RT_Ty1"/>
    <property type="match status" value="1"/>
</dbReference>
<dbReference type="Proteomes" id="UP000325315">
    <property type="component" value="Unassembled WGS sequence"/>
</dbReference>
<dbReference type="GO" id="GO:0003676">
    <property type="term" value="F:nucleic acid binding"/>
    <property type="evidence" value="ECO:0007669"/>
    <property type="project" value="InterPro"/>
</dbReference>
<dbReference type="AlphaFoldDB" id="A0A5B6W8P8"/>
<dbReference type="EMBL" id="SMMG02000004">
    <property type="protein sequence ID" value="KAA3477498.1"/>
    <property type="molecule type" value="Genomic_DNA"/>
</dbReference>
<accession>A0A5B6W8P8</accession>
<keyword evidence="4" id="KW-1185">Reference proteome</keyword>
<dbReference type="InterPro" id="IPR025724">
    <property type="entry name" value="GAG-pre-integrase_dom"/>
</dbReference>
<dbReference type="InterPro" id="IPR036397">
    <property type="entry name" value="RNaseH_sf"/>
</dbReference>
<dbReference type="OrthoDB" id="1737296at2759"/>
<evidence type="ECO:0000313" key="4">
    <source>
        <dbReference type="Proteomes" id="UP000325315"/>
    </source>
</evidence>
<gene>
    <name evidence="3" type="ORF">EPI10_011382</name>
</gene>
<feature type="domain" description="GAG-pre-integrase" evidence="2">
    <location>
        <begin position="222"/>
        <end position="299"/>
    </location>
</feature>
<reference evidence="4" key="1">
    <citation type="journal article" date="2019" name="Plant Biotechnol. J.">
        <title>Genome sequencing of the Australian wild diploid species Gossypium australe highlights disease resistance and delayed gland morphogenesis.</title>
        <authorList>
            <person name="Cai Y."/>
            <person name="Cai X."/>
            <person name="Wang Q."/>
            <person name="Wang P."/>
            <person name="Zhang Y."/>
            <person name="Cai C."/>
            <person name="Xu Y."/>
            <person name="Wang K."/>
            <person name="Zhou Z."/>
            <person name="Wang C."/>
            <person name="Geng S."/>
            <person name="Li B."/>
            <person name="Dong Q."/>
            <person name="Hou Y."/>
            <person name="Wang H."/>
            <person name="Ai P."/>
            <person name="Liu Z."/>
            <person name="Yi F."/>
            <person name="Sun M."/>
            <person name="An G."/>
            <person name="Cheng J."/>
            <person name="Zhang Y."/>
            <person name="Shi Q."/>
            <person name="Xie Y."/>
            <person name="Shi X."/>
            <person name="Chang Y."/>
            <person name="Huang F."/>
            <person name="Chen Y."/>
            <person name="Hong S."/>
            <person name="Mi L."/>
            <person name="Sun Q."/>
            <person name="Zhang L."/>
            <person name="Zhou B."/>
            <person name="Peng R."/>
            <person name="Zhang X."/>
            <person name="Liu F."/>
        </authorList>
    </citation>
    <scope>NUCLEOTIDE SEQUENCE [LARGE SCALE GENOMIC DNA]</scope>
    <source>
        <strain evidence="4">cv. PA1801</strain>
    </source>
</reference>
<dbReference type="SUPFAM" id="SSF53098">
    <property type="entry name" value="Ribonuclease H-like"/>
    <property type="match status" value="1"/>
</dbReference>
<evidence type="ECO:0000259" key="1">
    <source>
        <dbReference type="Pfam" id="PF07727"/>
    </source>
</evidence>
<dbReference type="Pfam" id="PF07727">
    <property type="entry name" value="RVT_2"/>
    <property type="match status" value="2"/>
</dbReference>
<dbReference type="InterPro" id="IPR013103">
    <property type="entry name" value="RVT_2"/>
</dbReference>
<proteinExistence type="predicted"/>
<organism evidence="3 4">
    <name type="scientific">Gossypium australe</name>
    <dbReference type="NCBI Taxonomy" id="47621"/>
    <lineage>
        <taxon>Eukaryota</taxon>
        <taxon>Viridiplantae</taxon>
        <taxon>Streptophyta</taxon>
        <taxon>Embryophyta</taxon>
        <taxon>Tracheophyta</taxon>
        <taxon>Spermatophyta</taxon>
        <taxon>Magnoliopsida</taxon>
        <taxon>eudicotyledons</taxon>
        <taxon>Gunneridae</taxon>
        <taxon>Pentapetalae</taxon>
        <taxon>rosids</taxon>
        <taxon>malvids</taxon>
        <taxon>Malvales</taxon>
        <taxon>Malvaceae</taxon>
        <taxon>Malvoideae</taxon>
        <taxon>Gossypium</taxon>
    </lineage>
</organism>
<name>A0A5B6W8P8_9ROSI</name>
<dbReference type="PANTHER" id="PTHR11439">
    <property type="entry name" value="GAG-POL-RELATED RETROTRANSPOSON"/>
    <property type="match status" value="1"/>
</dbReference>
<evidence type="ECO:0000259" key="2">
    <source>
        <dbReference type="Pfam" id="PF13976"/>
    </source>
</evidence>
<dbReference type="Pfam" id="PF13976">
    <property type="entry name" value="gag_pre-integrs"/>
    <property type="match status" value="1"/>
</dbReference>
<feature type="domain" description="Reverse transcriptase Ty1/copia-type" evidence="1">
    <location>
        <begin position="594"/>
        <end position="718"/>
    </location>
</feature>
<evidence type="ECO:0000313" key="3">
    <source>
        <dbReference type="EMBL" id="KAA3477498.1"/>
    </source>
</evidence>
<feature type="domain" description="Reverse transcriptase Ty1/copia-type" evidence="1">
    <location>
        <begin position="725"/>
        <end position="803"/>
    </location>
</feature>
<dbReference type="InterPro" id="IPR043502">
    <property type="entry name" value="DNA/RNA_pol_sf"/>
</dbReference>
<comment type="caution">
    <text evidence="3">The sequence shown here is derived from an EMBL/GenBank/DDBJ whole genome shotgun (WGS) entry which is preliminary data.</text>
</comment>
<sequence>MEEDAIREGCQGGIEILKHGSRDTPDSAEVIIILAGLPIEFESIRVLASATPMNLNLVTELLLDCEARQMALLQEEPLQANLCQLCGKIGHMVQACYHQFDENFSGPGSSSSVSVNYHRFNDSPISHCSSTRCCDSFLQSSSVSSHPSSRASSPSLPTQMWYPDSGATNHITPTMVNLTNTSPYTGQFAKDNSVYFEFHHFLCFVKDIWTGKILLEGLMHNGLYKFDFSRALVHKSTSASILESPLLNTVQATSSFALWHNRLGHPCRDTLAHVLRSCNVNFKYSNLHLPCTPCKLGKSHKLPFNSSKTVYSFPFELMVSDVWGPAHVLSSGYSYYVSFIDMYSRYTWLYFLKNKSEVLRCYLHFHNMIQVQFGKSIKMLQMDWGVNIVPCLLSSLNLVLDIGSLVLIPQNKMELPTPVLQNQSPFEKLYNVQPDYSQLRVFGSACFPYLRPFQQHKLQLVPLHHQLRLLTDSVINVHMFLWSLLVPYVLVTLPLHQFHIQFSQKGILMRMLVPYPHLGSDASSSSARVPNDVPAPFSSVNCHPMLTRSKHGIFKPKMFSTILDEKEPLTIIEAFKSSTWTVAAQAEYAASIANNTWDLVPLPAGRRAVGYKWIFKIKRHADGSIARYKGRLVVKGYLQEAGVDFLETFSPVVKPTTIGVILALVVSLGWSLRQVDINNAFLNGDLREEIYMIQPPGFEQQRSDGKQLVCRLRKALYGSQLLYALVYVNNIIITGNDSLCIDQFVKELDMQFSLKDLGQLHYFLGIEVTRTPNGLFLSQKKYILELLQRASMYRSKPSPTPMMTSCKLSTHQGNPIEDESLYRSIVGALQYVVITRPDIAFSVNKACQFMHKPLDTHFKAVKQILRYLQGTLDLGLQFHRSSKFLLEGYSDASGGRILMIPVNLEVVLRSTAEAEYRSLAHVTAEIVWLQSLLTELGVSTQNKALVWCDSSTVVAVVSNPVMHSKFKHVDLDLFFVREKVVEGSLQVGHVSSQDQIADVLTKPLSVGLFDKFRSRLIVISIMSADMQKHKKQISTGHVKE</sequence>